<sequence length="148" mass="16636">MVYFTHDAPAKRLIIDLQTFELVHCTSIPDRTIEAFAPDGEQLASLQRKKLVWLNTQFWQPVRTDEVPTEWTKTGSAFHLLNERYVINSSGSLIDLQTKEIARELRNVGVADNPSKPPKDAWVRNCLIRADTSTGAKVVTCTVVPGTE</sequence>
<dbReference type="EMBL" id="ANOG01000740">
    <property type="protein sequence ID" value="EMI17838.1"/>
    <property type="molecule type" value="Genomic_DNA"/>
</dbReference>
<evidence type="ECO:0000313" key="1">
    <source>
        <dbReference type="EMBL" id="EMI17838.1"/>
    </source>
</evidence>
<gene>
    <name evidence="1" type="ORF">RMSM_05237</name>
</gene>
<dbReference type="Proteomes" id="UP000011991">
    <property type="component" value="Unassembled WGS sequence"/>
</dbReference>
<reference evidence="1 2" key="1">
    <citation type="journal article" date="2013" name="Mar. Genomics">
        <title>Expression of sulfatases in Rhodopirellula baltica and the diversity of sulfatases in the genus Rhodopirellula.</title>
        <authorList>
            <person name="Wegner C.E."/>
            <person name="Richter-Heitmann T."/>
            <person name="Klindworth A."/>
            <person name="Klockow C."/>
            <person name="Richter M."/>
            <person name="Achstetter T."/>
            <person name="Glockner F.O."/>
            <person name="Harder J."/>
        </authorList>
    </citation>
    <scope>NUCLEOTIDE SEQUENCE [LARGE SCALE GENOMIC DNA]</scope>
    <source>
        <strain evidence="1 2">SM1</strain>
    </source>
</reference>
<accession>M5REF7</accession>
<evidence type="ECO:0000313" key="2">
    <source>
        <dbReference type="Proteomes" id="UP000011991"/>
    </source>
</evidence>
<dbReference type="InterPro" id="IPR011048">
    <property type="entry name" value="Haem_d1_sf"/>
</dbReference>
<dbReference type="PATRIC" id="fig|1265738.3.peg.5261"/>
<dbReference type="SUPFAM" id="SSF51004">
    <property type="entry name" value="C-terminal (heme d1) domain of cytochrome cd1-nitrite reductase"/>
    <property type="match status" value="1"/>
</dbReference>
<proteinExistence type="predicted"/>
<protein>
    <submittedName>
        <fullName evidence="1">Uncharacterized protein</fullName>
    </submittedName>
</protein>
<dbReference type="RefSeq" id="WP_008702652.1">
    <property type="nucleotide sequence ID" value="NZ_ANOG01000740.1"/>
</dbReference>
<organism evidence="1 2">
    <name type="scientific">Rhodopirellula maiorica SM1</name>
    <dbReference type="NCBI Taxonomy" id="1265738"/>
    <lineage>
        <taxon>Bacteria</taxon>
        <taxon>Pseudomonadati</taxon>
        <taxon>Planctomycetota</taxon>
        <taxon>Planctomycetia</taxon>
        <taxon>Pirellulales</taxon>
        <taxon>Pirellulaceae</taxon>
        <taxon>Novipirellula</taxon>
    </lineage>
</organism>
<dbReference type="AlphaFoldDB" id="M5REF7"/>
<keyword evidence="2" id="KW-1185">Reference proteome</keyword>
<comment type="caution">
    <text evidence="1">The sequence shown here is derived from an EMBL/GenBank/DDBJ whole genome shotgun (WGS) entry which is preliminary data.</text>
</comment>
<name>M5REF7_9BACT</name>